<dbReference type="EMBL" id="CAXITT010000644">
    <property type="protein sequence ID" value="CAL1544774.1"/>
    <property type="molecule type" value="Genomic_DNA"/>
</dbReference>
<feature type="signal peptide" evidence="2">
    <location>
        <begin position="1"/>
        <end position="17"/>
    </location>
</feature>
<evidence type="ECO:0008006" key="5">
    <source>
        <dbReference type="Google" id="ProtNLM"/>
    </source>
</evidence>
<keyword evidence="2" id="KW-0732">Signal</keyword>
<evidence type="ECO:0000313" key="4">
    <source>
        <dbReference type="Proteomes" id="UP001497497"/>
    </source>
</evidence>
<keyword evidence="4" id="KW-1185">Reference proteome</keyword>
<feature type="region of interest" description="Disordered" evidence="1">
    <location>
        <begin position="157"/>
        <end position="183"/>
    </location>
</feature>
<accession>A0AAV2IDI5</accession>
<evidence type="ECO:0000256" key="1">
    <source>
        <dbReference type="SAM" id="MobiDB-lite"/>
    </source>
</evidence>
<name>A0AAV2IDI5_LYMST</name>
<dbReference type="AlphaFoldDB" id="A0AAV2IDI5"/>
<proteinExistence type="predicted"/>
<feature type="chain" id="PRO_5043943078" description="Secreted protein" evidence="2">
    <location>
        <begin position="18"/>
        <end position="183"/>
    </location>
</feature>
<evidence type="ECO:0000313" key="3">
    <source>
        <dbReference type="EMBL" id="CAL1544774.1"/>
    </source>
</evidence>
<comment type="caution">
    <text evidence="3">The sequence shown here is derived from an EMBL/GenBank/DDBJ whole genome shotgun (WGS) entry which is preliminary data.</text>
</comment>
<evidence type="ECO:0000256" key="2">
    <source>
        <dbReference type="SAM" id="SignalP"/>
    </source>
</evidence>
<feature type="compositionally biased region" description="Low complexity" evidence="1">
    <location>
        <begin position="157"/>
        <end position="174"/>
    </location>
</feature>
<gene>
    <name evidence="3" type="ORF">GSLYS_00018257001</name>
</gene>
<reference evidence="3 4" key="1">
    <citation type="submission" date="2024-04" db="EMBL/GenBank/DDBJ databases">
        <authorList>
            <consortium name="Genoscope - CEA"/>
            <person name="William W."/>
        </authorList>
    </citation>
    <scope>NUCLEOTIDE SEQUENCE [LARGE SCALE GENOMIC DNA]</scope>
</reference>
<protein>
    <recommendedName>
        <fullName evidence="5">Secreted protein</fullName>
    </recommendedName>
</protein>
<dbReference type="Proteomes" id="UP001497497">
    <property type="component" value="Unassembled WGS sequence"/>
</dbReference>
<sequence length="183" mass="19306">MSFAVWILASVFVAAGANKCDVSHMQKCIGPLSGSQMDFNKPEQACKTLGDVKTCLEAMKGRCPGLRASIDSGLAGVNQQYSTYCSTTGCSAVKFMKCQNMLPNLKSEGAPTKENCESLSKAIKCFEQVLLTCPEGTEKKMNTQQLNQLKMMFQMCSPRTPGGAGPTSGSPRTPGGAGPTSGS</sequence>
<organism evidence="3 4">
    <name type="scientific">Lymnaea stagnalis</name>
    <name type="common">Great pond snail</name>
    <name type="synonym">Helix stagnalis</name>
    <dbReference type="NCBI Taxonomy" id="6523"/>
    <lineage>
        <taxon>Eukaryota</taxon>
        <taxon>Metazoa</taxon>
        <taxon>Spiralia</taxon>
        <taxon>Lophotrochozoa</taxon>
        <taxon>Mollusca</taxon>
        <taxon>Gastropoda</taxon>
        <taxon>Heterobranchia</taxon>
        <taxon>Euthyneura</taxon>
        <taxon>Panpulmonata</taxon>
        <taxon>Hygrophila</taxon>
        <taxon>Lymnaeoidea</taxon>
        <taxon>Lymnaeidae</taxon>
        <taxon>Lymnaea</taxon>
    </lineage>
</organism>